<evidence type="ECO:0008006" key="4">
    <source>
        <dbReference type="Google" id="ProtNLM"/>
    </source>
</evidence>
<keyword evidence="3" id="KW-1185">Reference proteome</keyword>
<evidence type="ECO:0000313" key="2">
    <source>
        <dbReference type="EMBL" id="PSJ64798.1"/>
    </source>
</evidence>
<organism evidence="2 3">
    <name type="scientific">Kumtagia ephedrae</name>
    <dbReference type="NCBI Taxonomy" id="2116701"/>
    <lineage>
        <taxon>Bacteria</taxon>
        <taxon>Pseudomonadati</taxon>
        <taxon>Pseudomonadota</taxon>
        <taxon>Alphaproteobacteria</taxon>
        <taxon>Hyphomicrobiales</taxon>
        <taxon>Phyllobacteriaceae</taxon>
        <taxon>Kumtagia</taxon>
    </lineage>
</organism>
<feature type="region of interest" description="Disordered" evidence="1">
    <location>
        <begin position="1"/>
        <end position="41"/>
    </location>
</feature>
<sequence length="73" mass="7896">MQNRRPRSGRPISPLVGEMSGRTEGGNVEHRRFHKPHAPYPRSARCWMNTAATIRPALTTSAAASGTPLASSV</sequence>
<gene>
    <name evidence="2" type="ORF">C7I84_03900</name>
</gene>
<evidence type="ECO:0000313" key="3">
    <source>
        <dbReference type="Proteomes" id="UP000241229"/>
    </source>
</evidence>
<evidence type="ECO:0000256" key="1">
    <source>
        <dbReference type="SAM" id="MobiDB-lite"/>
    </source>
</evidence>
<reference evidence="2 3" key="1">
    <citation type="submission" date="2018-03" db="EMBL/GenBank/DDBJ databases">
        <title>The draft genome of Mesorhizobium sp. 6GN-30.</title>
        <authorList>
            <person name="Liu L."/>
            <person name="Li L."/>
            <person name="Wang T."/>
            <person name="Zhang X."/>
            <person name="Liang L."/>
        </authorList>
    </citation>
    <scope>NUCLEOTIDE SEQUENCE [LARGE SCALE GENOMIC DNA]</scope>
    <source>
        <strain evidence="2 3">6GN30</strain>
    </source>
</reference>
<comment type="caution">
    <text evidence="2">The sequence shown here is derived from an EMBL/GenBank/DDBJ whole genome shotgun (WGS) entry which is preliminary data.</text>
</comment>
<name>A0A2P7SQR3_9HYPH</name>
<accession>A0A2P7SQR3</accession>
<dbReference type="EMBL" id="PXYK01000003">
    <property type="protein sequence ID" value="PSJ64798.1"/>
    <property type="molecule type" value="Genomic_DNA"/>
</dbReference>
<dbReference type="Proteomes" id="UP000241229">
    <property type="component" value="Unassembled WGS sequence"/>
</dbReference>
<proteinExistence type="predicted"/>
<protein>
    <recommendedName>
        <fullName evidence="4">Propionyl-coenzyme A carboxylase alpha polypeptide</fullName>
    </recommendedName>
</protein>
<dbReference type="AlphaFoldDB" id="A0A2P7SQR3"/>